<evidence type="ECO:0000313" key="1">
    <source>
        <dbReference type="EMBL" id="NAO78099.1"/>
    </source>
</evidence>
<proteinExistence type="predicted"/>
<dbReference type="AlphaFoldDB" id="A0A6B2AYR1"/>
<reference evidence="1" key="1">
    <citation type="journal article" date="2020" name="Phytopathology">
        <title>Zucchini vein clearing disease is caused by several lineages within Pseudomonas syringae species complex.</title>
        <authorList>
            <person name="Lacault C."/>
            <person name="Briand M."/>
            <person name="Jacques M.A."/>
            <person name="Darrasse A."/>
        </authorList>
    </citation>
    <scope>NUCLEOTIDE SEQUENCE</scope>
    <source>
        <strain evidence="1">P123</strain>
    </source>
</reference>
<sequence length="31" mass="3534">MQHTDAQCGAPANDPLQTIKTMISNERMFFH</sequence>
<comment type="caution">
    <text evidence="1">The sequence shown here is derived from an EMBL/GenBank/DDBJ whole genome shotgun (WGS) entry which is preliminary data.</text>
</comment>
<gene>
    <name evidence="1" type="ORF">PspP123CL_19535</name>
</gene>
<accession>A0A6B2AYR1</accession>
<name>A0A6B2AYR1_PSESX</name>
<protein>
    <submittedName>
        <fullName evidence="1">Uncharacterized protein</fullName>
    </submittedName>
</protein>
<dbReference type="EMBL" id="VLIF01000015">
    <property type="protein sequence ID" value="NAO78099.1"/>
    <property type="molecule type" value="Genomic_DNA"/>
</dbReference>
<organism evidence="1">
    <name type="scientific">Pseudomonas syringae</name>
    <dbReference type="NCBI Taxonomy" id="317"/>
    <lineage>
        <taxon>Bacteria</taxon>
        <taxon>Pseudomonadati</taxon>
        <taxon>Pseudomonadota</taxon>
        <taxon>Gammaproteobacteria</taxon>
        <taxon>Pseudomonadales</taxon>
        <taxon>Pseudomonadaceae</taxon>
        <taxon>Pseudomonas</taxon>
    </lineage>
</organism>